<name>A0A0G0WXC0_UNCKA</name>
<reference evidence="1 2" key="1">
    <citation type="journal article" date="2015" name="Nature">
        <title>rRNA introns, odd ribosomes, and small enigmatic genomes across a large radiation of phyla.</title>
        <authorList>
            <person name="Brown C.T."/>
            <person name="Hug L.A."/>
            <person name="Thomas B.C."/>
            <person name="Sharon I."/>
            <person name="Castelle C.J."/>
            <person name="Singh A."/>
            <person name="Wilkins M.J."/>
            <person name="Williams K.H."/>
            <person name="Banfield J.F."/>
        </authorList>
    </citation>
    <scope>NUCLEOTIDE SEQUENCE [LARGE SCALE GENOMIC DNA]</scope>
</reference>
<gene>
    <name evidence="1" type="ORF">UU72_C0003G0046</name>
</gene>
<comment type="caution">
    <text evidence="1">The sequence shown here is derived from an EMBL/GenBank/DDBJ whole genome shotgun (WGS) entry which is preliminary data.</text>
</comment>
<dbReference type="EMBL" id="LCBS01000003">
    <property type="protein sequence ID" value="KKS17385.1"/>
    <property type="molecule type" value="Genomic_DNA"/>
</dbReference>
<organism evidence="1 2">
    <name type="scientific">candidate division WWE3 bacterium GW2011_GWB1_41_6</name>
    <dbReference type="NCBI Taxonomy" id="1619112"/>
    <lineage>
        <taxon>Bacteria</taxon>
        <taxon>Katanobacteria</taxon>
    </lineage>
</organism>
<accession>A0A0G0WXC0</accession>
<sequence>MTTKFVWFISKGKMSPSFEVITHFWIGEAYLSVISPLTSCQCAIVEALISISPPLLTHTLQLISGPTALQYKMQALSLLYVLLICVKLFVTKSLRNYIPKNDFNQPIE</sequence>
<evidence type="ECO:0000313" key="1">
    <source>
        <dbReference type="EMBL" id="KKS17385.1"/>
    </source>
</evidence>
<proteinExistence type="predicted"/>
<evidence type="ECO:0000313" key="2">
    <source>
        <dbReference type="Proteomes" id="UP000034163"/>
    </source>
</evidence>
<dbReference type="Proteomes" id="UP000034163">
    <property type="component" value="Unassembled WGS sequence"/>
</dbReference>
<protein>
    <submittedName>
        <fullName evidence="1">Uncharacterized protein</fullName>
    </submittedName>
</protein>
<dbReference type="AlphaFoldDB" id="A0A0G0WXC0"/>